<organism evidence="2 3">
    <name type="scientific">Gracilibacillus kekensis</name>
    <dbReference type="NCBI Taxonomy" id="1027249"/>
    <lineage>
        <taxon>Bacteria</taxon>
        <taxon>Bacillati</taxon>
        <taxon>Bacillota</taxon>
        <taxon>Bacilli</taxon>
        <taxon>Bacillales</taxon>
        <taxon>Bacillaceae</taxon>
        <taxon>Gracilibacillus</taxon>
    </lineage>
</organism>
<sequence>MELEKIMEVYVECSEPMEIGDTPKGFLRVIPIVGGTFEGSAIKGSVVPGGADWNTVREDGSTEVWARYTLETDDGTLISIINEGVHGSNGEDTIWTHPSFLTPISSRYSWLNEKTLIGKLEPLQVNEGLAVKLHFYCLE</sequence>
<dbReference type="InterPro" id="IPR020915">
    <property type="entry name" value="UPF0311"/>
</dbReference>
<dbReference type="AlphaFoldDB" id="A0A1M7QI01"/>
<accession>A0A1M7QI01</accession>
<evidence type="ECO:0000256" key="1">
    <source>
        <dbReference type="HAMAP-Rule" id="MF_00775"/>
    </source>
</evidence>
<dbReference type="OrthoDB" id="572332at2"/>
<dbReference type="EMBL" id="FRCZ01000007">
    <property type="protein sequence ID" value="SHN30684.1"/>
    <property type="molecule type" value="Genomic_DNA"/>
</dbReference>
<protein>
    <recommendedName>
        <fullName evidence="1">UPF0311 protein SAMN05216179_3199</fullName>
    </recommendedName>
</protein>
<dbReference type="STRING" id="1027249.SAMN05216179_3199"/>
<name>A0A1M7QI01_9BACI</name>
<dbReference type="Gene3D" id="2.40.160.20">
    <property type="match status" value="1"/>
</dbReference>
<gene>
    <name evidence="2" type="ORF">SAMN05216179_3199</name>
</gene>
<comment type="similarity">
    <text evidence="1">Belongs to the UPF0311 family.</text>
</comment>
<proteinExistence type="inferred from homology"/>
<dbReference type="Proteomes" id="UP000184184">
    <property type="component" value="Unassembled WGS sequence"/>
</dbReference>
<dbReference type="PANTHER" id="PTHR37315">
    <property type="entry name" value="UPF0311 PROTEIN BLR7842"/>
    <property type="match status" value="1"/>
</dbReference>
<dbReference type="HAMAP" id="MF_00775">
    <property type="entry name" value="UPF0311"/>
    <property type="match status" value="1"/>
</dbReference>
<keyword evidence="3" id="KW-1185">Reference proteome</keyword>
<evidence type="ECO:0000313" key="2">
    <source>
        <dbReference type="EMBL" id="SHN30684.1"/>
    </source>
</evidence>
<dbReference type="PANTHER" id="PTHR37315:SF1">
    <property type="entry name" value="UPF0311 PROTEIN BLR7842"/>
    <property type="match status" value="1"/>
</dbReference>
<evidence type="ECO:0000313" key="3">
    <source>
        <dbReference type="Proteomes" id="UP000184184"/>
    </source>
</evidence>
<dbReference type="Pfam" id="PF11578">
    <property type="entry name" value="DUF3237"/>
    <property type="match status" value="1"/>
</dbReference>
<dbReference type="RefSeq" id="WP_073202836.1">
    <property type="nucleotide sequence ID" value="NZ_FRCZ01000007.1"/>
</dbReference>
<reference evidence="2 3" key="1">
    <citation type="submission" date="2016-11" db="EMBL/GenBank/DDBJ databases">
        <authorList>
            <person name="Jaros S."/>
            <person name="Januszkiewicz K."/>
            <person name="Wedrychowicz H."/>
        </authorList>
    </citation>
    <scope>NUCLEOTIDE SEQUENCE [LARGE SCALE GENOMIC DNA]</scope>
    <source>
        <strain evidence="2 3">CGMCC 1.10681</strain>
    </source>
</reference>